<name>A0A8X6YIJ3_9ARAC</name>
<evidence type="ECO:0000256" key="1">
    <source>
        <dbReference type="SAM" id="MobiDB-lite"/>
    </source>
</evidence>
<dbReference type="OrthoDB" id="413361at2759"/>
<evidence type="ECO:0000313" key="2">
    <source>
        <dbReference type="EMBL" id="GFY70199.1"/>
    </source>
</evidence>
<proteinExistence type="predicted"/>
<feature type="region of interest" description="Disordered" evidence="1">
    <location>
        <begin position="1"/>
        <end position="32"/>
    </location>
</feature>
<dbReference type="Proteomes" id="UP000886998">
    <property type="component" value="Unassembled WGS sequence"/>
</dbReference>
<gene>
    <name evidence="2" type="ORF">TNIN_29421</name>
</gene>
<keyword evidence="3" id="KW-1185">Reference proteome</keyword>
<sequence length="126" mass="14800">MKKDCPERDRSQRQHKSSSRSLMSRQNSPSTSIAAVCHEETEDNCEYRSERQSNTRSRSRGQQFSCPRTKLEKGLYWLYPNSDSQIYNVEKNSGDNVKVNKLREWHENFEHANIDYILKTSQLNAV</sequence>
<evidence type="ECO:0000313" key="3">
    <source>
        <dbReference type="Proteomes" id="UP000886998"/>
    </source>
</evidence>
<reference evidence="2" key="1">
    <citation type="submission" date="2020-08" db="EMBL/GenBank/DDBJ databases">
        <title>Multicomponent nature underlies the extraordinary mechanical properties of spider dragline silk.</title>
        <authorList>
            <person name="Kono N."/>
            <person name="Nakamura H."/>
            <person name="Mori M."/>
            <person name="Yoshida Y."/>
            <person name="Ohtoshi R."/>
            <person name="Malay A.D."/>
            <person name="Moran D.A.P."/>
            <person name="Tomita M."/>
            <person name="Numata K."/>
            <person name="Arakawa K."/>
        </authorList>
    </citation>
    <scope>NUCLEOTIDE SEQUENCE</scope>
</reference>
<accession>A0A8X6YIJ3</accession>
<feature type="compositionally biased region" description="Basic and acidic residues" evidence="1">
    <location>
        <begin position="1"/>
        <end position="12"/>
    </location>
</feature>
<feature type="region of interest" description="Disordered" evidence="1">
    <location>
        <begin position="45"/>
        <end position="65"/>
    </location>
</feature>
<comment type="caution">
    <text evidence="2">The sequence shown here is derived from an EMBL/GenBank/DDBJ whole genome shotgun (WGS) entry which is preliminary data.</text>
</comment>
<protein>
    <submittedName>
        <fullName evidence="2">Uncharacterized protein</fullName>
    </submittedName>
</protein>
<feature type="compositionally biased region" description="Low complexity" evidence="1">
    <location>
        <begin position="19"/>
        <end position="30"/>
    </location>
</feature>
<feature type="compositionally biased region" description="Polar residues" evidence="1">
    <location>
        <begin position="54"/>
        <end position="65"/>
    </location>
</feature>
<dbReference type="EMBL" id="BMAV01018080">
    <property type="protein sequence ID" value="GFY70199.1"/>
    <property type="molecule type" value="Genomic_DNA"/>
</dbReference>
<organism evidence="2 3">
    <name type="scientific">Trichonephila inaurata madagascariensis</name>
    <dbReference type="NCBI Taxonomy" id="2747483"/>
    <lineage>
        <taxon>Eukaryota</taxon>
        <taxon>Metazoa</taxon>
        <taxon>Ecdysozoa</taxon>
        <taxon>Arthropoda</taxon>
        <taxon>Chelicerata</taxon>
        <taxon>Arachnida</taxon>
        <taxon>Araneae</taxon>
        <taxon>Araneomorphae</taxon>
        <taxon>Entelegynae</taxon>
        <taxon>Araneoidea</taxon>
        <taxon>Nephilidae</taxon>
        <taxon>Trichonephila</taxon>
        <taxon>Trichonephila inaurata</taxon>
    </lineage>
</organism>
<dbReference type="AlphaFoldDB" id="A0A8X6YIJ3"/>